<gene>
    <name evidence="2" type="ORF">CLV54_1890</name>
</gene>
<dbReference type="OrthoDB" id="9802385at2"/>
<reference evidence="2 3" key="1">
    <citation type="submission" date="2017-11" db="EMBL/GenBank/DDBJ databases">
        <title>Genomic Encyclopedia of Archaeal and Bacterial Type Strains, Phase II (KMG-II): From Individual Species to Whole Genera.</title>
        <authorList>
            <person name="Goeker M."/>
        </authorList>
    </citation>
    <scope>NUCLEOTIDE SEQUENCE [LARGE SCALE GENOMIC DNA]</scope>
    <source>
        <strain evidence="2 3">DSM 25625</strain>
    </source>
</reference>
<dbReference type="SUPFAM" id="SSF109604">
    <property type="entry name" value="HD-domain/PDEase-like"/>
    <property type="match status" value="1"/>
</dbReference>
<organism evidence="2 3">
    <name type="scientific">Compostimonas suwonensis</name>
    <dbReference type="NCBI Taxonomy" id="1048394"/>
    <lineage>
        <taxon>Bacteria</taxon>
        <taxon>Bacillati</taxon>
        <taxon>Actinomycetota</taxon>
        <taxon>Actinomycetes</taxon>
        <taxon>Micrococcales</taxon>
        <taxon>Microbacteriaceae</taxon>
        <taxon>Compostimonas</taxon>
    </lineage>
</organism>
<proteinExistence type="predicted"/>
<feature type="compositionally biased region" description="Low complexity" evidence="1">
    <location>
        <begin position="1"/>
        <end position="13"/>
    </location>
</feature>
<comment type="caution">
    <text evidence="2">The sequence shown here is derived from an EMBL/GenBank/DDBJ whole genome shotgun (WGS) entry which is preliminary data.</text>
</comment>
<dbReference type="RefSeq" id="WP_157802894.1">
    <property type="nucleotide sequence ID" value="NZ_PGFB01000003.1"/>
</dbReference>
<protein>
    <submittedName>
        <fullName evidence="2">HD domain-containing protein</fullName>
    </submittedName>
</protein>
<dbReference type="EMBL" id="PGFB01000003">
    <property type="protein sequence ID" value="PJJ62097.1"/>
    <property type="molecule type" value="Genomic_DNA"/>
</dbReference>
<evidence type="ECO:0000313" key="2">
    <source>
        <dbReference type="EMBL" id="PJJ62097.1"/>
    </source>
</evidence>
<evidence type="ECO:0000256" key="1">
    <source>
        <dbReference type="SAM" id="MobiDB-lite"/>
    </source>
</evidence>
<sequence length="186" mass="19529">MDTVSDDTAGAGAARDDTVGDDTARDDTVGDDDLERAIAIATRSHEGQRDKSGAAYIGHPLRVMAAVDGHDAKVVAVLHDVVEDSGVSLDDLRAEGFSETIVAAVDALTKRPGEPLEASMARVVADPLAARVKLADVADNSDAQRLAALPPETRARLLAKYRRTLELLTGAEQPATQPAEQEPGQP</sequence>
<accession>A0A2M9BVW4</accession>
<name>A0A2M9BVW4_9MICO</name>
<dbReference type="Gene3D" id="1.10.3210.10">
    <property type="entry name" value="Hypothetical protein af1432"/>
    <property type="match status" value="1"/>
</dbReference>
<keyword evidence="3" id="KW-1185">Reference proteome</keyword>
<evidence type="ECO:0000313" key="3">
    <source>
        <dbReference type="Proteomes" id="UP000230161"/>
    </source>
</evidence>
<feature type="region of interest" description="Disordered" evidence="1">
    <location>
        <begin position="1"/>
        <end position="33"/>
    </location>
</feature>
<feature type="compositionally biased region" description="Basic and acidic residues" evidence="1">
    <location>
        <begin position="14"/>
        <end position="28"/>
    </location>
</feature>
<dbReference type="AlphaFoldDB" id="A0A2M9BVW4"/>
<dbReference type="Proteomes" id="UP000230161">
    <property type="component" value="Unassembled WGS sequence"/>
</dbReference>